<proteinExistence type="inferred from homology"/>
<evidence type="ECO:0000256" key="2">
    <source>
        <dbReference type="SAM" id="MobiDB-lite"/>
    </source>
</evidence>
<dbReference type="RefSeq" id="WP_141583592.1">
    <property type="nucleotide sequence ID" value="NZ_JARAVA010000018.1"/>
</dbReference>
<dbReference type="AlphaFoldDB" id="A0AAE8W1T2"/>
<comment type="caution">
    <text evidence="4">The sequence shown here is derived from an EMBL/GenBank/DDBJ whole genome shotgun (WGS) entry which is preliminary data.</text>
</comment>
<feature type="domain" description="UspA" evidence="3">
    <location>
        <begin position="173"/>
        <end position="315"/>
    </location>
</feature>
<dbReference type="Proteomes" id="UP000318720">
    <property type="component" value="Unassembled WGS sequence"/>
</dbReference>
<organism evidence="4 5">
    <name type="scientific">Streptomyces ipomoeae</name>
    <dbReference type="NCBI Taxonomy" id="103232"/>
    <lineage>
        <taxon>Bacteria</taxon>
        <taxon>Bacillati</taxon>
        <taxon>Actinomycetota</taxon>
        <taxon>Actinomycetes</taxon>
        <taxon>Kitasatosporales</taxon>
        <taxon>Streptomycetaceae</taxon>
        <taxon>Streptomyces</taxon>
    </lineage>
</organism>
<dbReference type="Pfam" id="PF00582">
    <property type="entry name" value="Usp"/>
    <property type="match status" value="2"/>
</dbReference>
<evidence type="ECO:0000313" key="5">
    <source>
        <dbReference type="Proteomes" id="UP000318720"/>
    </source>
</evidence>
<evidence type="ECO:0000259" key="3">
    <source>
        <dbReference type="Pfam" id="PF00582"/>
    </source>
</evidence>
<evidence type="ECO:0000256" key="1">
    <source>
        <dbReference type="ARBA" id="ARBA00008791"/>
    </source>
</evidence>
<accession>A0AAE8W1T2</accession>
<dbReference type="InterPro" id="IPR006015">
    <property type="entry name" value="Universal_stress_UspA"/>
</dbReference>
<dbReference type="Gene3D" id="3.40.50.620">
    <property type="entry name" value="HUPs"/>
    <property type="match status" value="2"/>
</dbReference>
<dbReference type="InterPro" id="IPR014729">
    <property type="entry name" value="Rossmann-like_a/b/a_fold"/>
</dbReference>
<dbReference type="PANTHER" id="PTHR46268:SF6">
    <property type="entry name" value="UNIVERSAL STRESS PROTEIN UP12"/>
    <property type="match status" value="1"/>
</dbReference>
<dbReference type="InterPro" id="IPR006016">
    <property type="entry name" value="UspA"/>
</dbReference>
<gene>
    <name evidence="4" type="ORF">Sipo8835_23435</name>
</gene>
<dbReference type="PRINTS" id="PR01438">
    <property type="entry name" value="UNVRSLSTRESS"/>
</dbReference>
<dbReference type="EMBL" id="SPAZ01000192">
    <property type="protein sequence ID" value="TQE30458.1"/>
    <property type="molecule type" value="Genomic_DNA"/>
</dbReference>
<feature type="domain" description="UspA" evidence="3">
    <location>
        <begin position="1"/>
        <end position="147"/>
    </location>
</feature>
<sequence length="318" mass="34258">MPRTVTVGLDGSTESLAATEWAAREARLRGLPLRLVNVWELVPEPMGRAPTPDTGTRRDPSEPGRPGTGPGRLLRERSDGIRLRHPGVDVTLEQRTGRPTDELVAAAEDAELLVLGSRGLSGIAGFLLGSVGLHVVAHTERPVVLVRARERAADEHTPAPSGTPSAATPFCPVVLGLDTAHPDDTLIRFAFDAAARRETALRVVHDWNPPPYFASGPREVPEPDPDLYIDLDEDLRRRTAAALTTELRPYRQEFPAVEVIEEARPGKPADHLIDASHDSSLLVVGRRIRHSPLGPHIGPVTHAVLHHAAAPVAVVAHG</sequence>
<feature type="region of interest" description="Disordered" evidence="2">
    <location>
        <begin position="44"/>
        <end position="78"/>
    </location>
</feature>
<dbReference type="PANTHER" id="PTHR46268">
    <property type="entry name" value="STRESS RESPONSE PROTEIN NHAX"/>
    <property type="match status" value="1"/>
</dbReference>
<reference evidence="4 5" key="1">
    <citation type="submission" date="2019-03" db="EMBL/GenBank/DDBJ databases">
        <title>Comparative genomic analyses of the sweetpotato soil rot pathogen, Streptomyces ipomoeae.</title>
        <authorList>
            <person name="Ruschel Soares N."/>
            <person name="Badger J.H."/>
            <person name="Huguet-Tapia J.C."/>
            <person name="Clark C.A."/>
            <person name="Pettis G.S."/>
        </authorList>
    </citation>
    <scope>NUCLEOTIDE SEQUENCE [LARGE SCALE GENOMIC DNA]</scope>
    <source>
        <strain evidence="4 5">88-35</strain>
    </source>
</reference>
<protein>
    <submittedName>
        <fullName evidence="4">Universal stress protein</fullName>
    </submittedName>
</protein>
<dbReference type="SUPFAM" id="SSF52402">
    <property type="entry name" value="Adenine nucleotide alpha hydrolases-like"/>
    <property type="match status" value="2"/>
</dbReference>
<name>A0AAE8W1T2_9ACTN</name>
<comment type="similarity">
    <text evidence="1">Belongs to the universal stress protein A family.</text>
</comment>
<evidence type="ECO:0000313" key="4">
    <source>
        <dbReference type="EMBL" id="TQE30458.1"/>
    </source>
</evidence>